<feature type="transmembrane region" description="Helical" evidence="3">
    <location>
        <begin position="1387"/>
        <end position="1410"/>
    </location>
</feature>
<evidence type="ECO:0000256" key="2">
    <source>
        <dbReference type="SAM" id="MobiDB-lite"/>
    </source>
</evidence>
<gene>
    <name evidence="5" type="ORF">PCOR1329_LOCUS39257</name>
</gene>
<dbReference type="Proteomes" id="UP001189429">
    <property type="component" value="Unassembled WGS sequence"/>
</dbReference>
<feature type="region of interest" description="Disordered" evidence="2">
    <location>
        <begin position="1761"/>
        <end position="1821"/>
    </location>
</feature>
<organism evidence="5 6">
    <name type="scientific">Prorocentrum cordatum</name>
    <dbReference type="NCBI Taxonomy" id="2364126"/>
    <lineage>
        <taxon>Eukaryota</taxon>
        <taxon>Sar</taxon>
        <taxon>Alveolata</taxon>
        <taxon>Dinophyceae</taxon>
        <taxon>Prorocentrales</taxon>
        <taxon>Prorocentraceae</taxon>
        <taxon>Prorocentrum</taxon>
    </lineage>
</organism>
<keyword evidence="1" id="KW-0863">Zinc-finger</keyword>
<dbReference type="InterPro" id="IPR001878">
    <property type="entry name" value="Znf_CCHC"/>
</dbReference>
<keyword evidence="1" id="KW-0862">Zinc</keyword>
<sequence>MAVDPHMAELMRDAAKVDVEAFAREDLDEEAQRVNTNLYYILVLTCEDKAQGIVKSVPSGEGLEAWRLLCLEFEPKVPSRFSGMLDSILYPNVQENDPIKGIVSWETLVQRYEEQTGEKVMESIKKSVLSTRLVPSKLREHIMLNATRFTTYALVRAEVLNYLRSKQAAMALSGPAPMDLDALTFAKFGKDSKGRRGKDKNKGKGYDQSAMQPCKYCGKTGHKLMECRKATQDMKDGQITKGELRKISKGKGKGKDKSDKTKSTPAPDKPKDQGMKYLGYDYDAEEGDIFMLKEHETEELDHISSVDHTEVDGYTVNLESKTEPNHNFIENDESYLIPIEFENDNDGKIEVMVDSCAARSVCPPGFAPRIPREEADAPPLRQADGTKMYSNGCKTVQMQVAGTRQPIRGQFDARDVRKTIVAVSDLTKGAQGAWFDDGGGAVVNPKISQRIKEIIEYEHVNNQRNRPLRISKRRGVYSFDVDASTLCPLESDEPEQAQQPAEQEEEIETDEARLPKVKKERYKPTAEEIAIHEKTHMPFRDWCKWWFWGRGKEDGHKKAGPEEAPTIPVISMDYCFVNTGQETEMVNILVMVQKPEDAVASIMVIHKGPSEYVNSAVEFYLDVWGAVGIILKGDQEPSLQAVITAVKNRRKHSTQVEKAPKGSHQSNGAIENAVERVESLLRTLHSELEVKLGVKIGPKSLIMPWFVRHVGYLLTRFAIMTDGRTAWERLGRAEFKSELGKIGETIDYRMQAKDYSKLEPRRGEGIFLGRRDESDEIIAGTSSGIEHARTTKVRATEDKHNKEVYNTFIGVPWNPRGLEVKDQNEVVRRRKYIAKELQIEQDAEMTGRREEAMEIGIIMSITKEEDRHVCEELGPRVNYDKLVGDGVYRDACTGEEMLKELVNNGRTKEMKSMEEFEVFEWVPAPVPLGVLSGHKKIFEWVPLEDWMKPFDTKWIDSKKYDLQNNGWIMRTTESWRKKLGLYDISVAFFHASLKEPKYCWPPSEQRRPGMLWKLQKAMYATPEASMLFQGEVRDNFRQNGYEELKTVCCLYYHPGKDSPCAGHGDDFVVGAYDEELDEFDKLMANRFKVKPQPRVGPGGAAEGTFLNRTVLWGEEGFGILPDPKLILKMVELYELKEAKPAETPSSKRTAKGVREAEDPVGRQSSMLYRSCGGIAQYMAGDRWDIQEAVREQSCSCNDPRARHMLKQKRVVRCLKGAADVVIFYPYQQETFKVTASVDADWAGLTIEHALQEMAQMRSEEVKITLELETDPAAAKGMIHRHGVGRVRHLQTRWTRHQDLVRDGDMEVVQVNTKDQVADIGTKPMDKDTLRRHMETLGLISIKAASFKDPEVLAKVLAVMTAMSGAEATRDYYCEDGFRTNVNMKSEFHWWGFVTNLVVAIVAVVFSYYVFVVKAKQDRVVGQSLETQVSARALDNQYEIPFGLSYAGVFRRYATEIDHLPRGVSAVMERLRQQGSEHLVSSEKQAAPSSHEDGLAASAATIVQVAFRIAAVMRRMGFATARDSDLTLTVGAFGLFDTNIAFNDVDILNKWMQYDSVVTIPGEYLILTRMVQTLGGLSRRRRRAADAAIRRAHRAACVLSASLGPLSRAPAEVPPAVRRAAHLPAAAGALMAGRVLLGCLGEPPSHFAAAVVQCVDGFEVLVGALSRPFPAEFLGLVGEFSVLGRGMAFFGRFLGFEGACSRASISSSPPFAFRTKVGPVSDLGVEVGTTEAFGAVAPRPGPLYGGPAVPVASSGPLLGERARGRGPLCGGPAAPGASPGPLLGERVSGPGPLHGGPAAHGTSPGPLLGERVSGPGPLYGGPAVPSASSGPLLGELICVGLARSTGVLLYPARALARFSGSSREDLARGTKSSGEFAVTGVPLELPL</sequence>
<name>A0ABN9THW1_9DINO</name>
<feature type="region of interest" description="Disordered" evidence="2">
    <location>
        <begin position="489"/>
        <end position="513"/>
    </location>
</feature>
<keyword evidence="3" id="KW-0472">Membrane</keyword>
<keyword evidence="3" id="KW-1133">Transmembrane helix</keyword>
<evidence type="ECO:0000256" key="3">
    <source>
        <dbReference type="SAM" id="Phobius"/>
    </source>
</evidence>
<feature type="compositionally biased region" description="Basic and acidic residues" evidence="2">
    <location>
        <begin position="253"/>
        <end position="274"/>
    </location>
</feature>
<keyword evidence="1" id="KW-0479">Metal-binding</keyword>
<evidence type="ECO:0000259" key="4">
    <source>
        <dbReference type="PROSITE" id="PS50158"/>
    </source>
</evidence>
<feature type="domain" description="CCHC-type" evidence="4">
    <location>
        <begin position="214"/>
        <end position="229"/>
    </location>
</feature>
<accession>A0ABN9THW1</accession>
<protein>
    <recommendedName>
        <fullName evidence="4">CCHC-type domain-containing protein</fullName>
    </recommendedName>
</protein>
<comment type="caution">
    <text evidence="5">The sequence shown here is derived from an EMBL/GenBank/DDBJ whole genome shotgun (WGS) entry which is preliminary data.</text>
</comment>
<evidence type="ECO:0000313" key="6">
    <source>
        <dbReference type="Proteomes" id="UP001189429"/>
    </source>
</evidence>
<evidence type="ECO:0000256" key="1">
    <source>
        <dbReference type="PROSITE-ProRule" id="PRU00047"/>
    </source>
</evidence>
<proteinExistence type="predicted"/>
<feature type="compositionally biased region" description="Low complexity" evidence="2">
    <location>
        <begin position="1769"/>
        <end position="1800"/>
    </location>
</feature>
<feature type="region of interest" description="Disordered" evidence="2">
    <location>
        <begin position="238"/>
        <end position="276"/>
    </location>
</feature>
<dbReference type="PROSITE" id="PS50158">
    <property type="entry name" value="ZF_CCHC"/>
    <property type="match status" value="1"/>
</dbReference>
<evidence type="ECO:0000313" key="5">
    <source>
        <dbReference type="EMBL" id="CAK0845471.1"/>
    </source>
</evidence>
<reference evidence="5" key="1">
    <citation type="submission" date="2023-10" db="EMBL/GenBank/DDBJ databases">
        <authorList>
            <person name="Chen Y."/>
            <person name="Shah S."/>
            <person name="Dougan E. K."/>
            <person name="Thang M."/>
            <person name="Chan C."/>
        </authorList>
    </citation>
    <scope>NUCLEOTIDE SEQUENCE [LARGE SCALE GENOMIC DNA]</scope>
</reference>
<keyword evidence="3" id="KW-0812">Transmembrane</keyword>
<dbReference type="EMBL" id="CAUYUJ010014740">
    <property type="protein sequence ID" value="CAK0845471.1"/>
    <property type="molecule type" value="Genomic_DNA"/>
</dbReference>
<keyword evidence="6" id="KW-1185">Reference proteome</keyword>